<dbReference type="Pfam" id="PF00171">
    <property type="entry name" value="Aldedh"/>
    <property type="match status" value="1"/>
</dbReference>
<dbReference type="GO" id="GO:0016491">
    <property type="term" value="F:oxidoreductase activity"/>
    <property type="evidence" value="ECO:0007669"/>
    <property type="project" value="UniProtKB-KW"/>
</dbReference>
<dbReference type="Gene3D" id="3.40.309.10">
    <property type="entry name" value="Aldehyde Dehydrogenase, Chain A, domain 2"/>
    <property type="match status" value="1"/>
</dbReference>
<dbReference type="EMBL" id="JBICBT010000704">
    <property type="protein sequence ID" value="KAL3104570.1"/>
    <property type="molecule type" value="Genomic_DNA"/>
</dbReference>
<dbReference type="PANTHER" id="PTHR43353">
    <property type="entry name" value="SUCCINATE-SEMIALDEHYDE DEHYDROGENASE, MITOCHONDRIAL"/>
    <property type="match status" value="1"/>
</dbReference>
<sequence length="205" mass="22424">MYALKVRWPPNFAVSGQTCVSSNRFFVDVSVLADFVAKLKEQFKLLKLGGGMEKDVNVGPLINRKAVEKVKSLVDEALAQTAEIICVGNALAETNFFEPTILTNVNGKMAIAHAEVFDFETEEEVVTKANHSRHGLAGYIFSKDCAQIHRVSRALQVGMVGVNEGMMSCAEAAFGGVKESGLGREGGQQGLDEFTQWKYVCWNVE</sequence>
<dbReference type="AlphaFoldDB" id="A0ABD2KNN7"/>
<comment type="caution">
    <text evidence="3">The sequence shown here is derived from an EMBL/GenBank/DDBJ whole genome shotgun (WGS) entry which is preliminary data.</text>
</comment>
<keyword evidence="4" id="KW-1185">Reference proteome</keyword>
<proteinExistence type="predicted"/>
<reference evidence="3 4" key="1">
    <citation type="submission" date="2024-10" db="EMBL/GenBank/DDBJ databases">
        <authorList>
            <person name="Kim D."/>
        </authorList>
    </citation>
    <scope>NUCLEOTIDE SEQUENCE [LARGE SCALE GENOMIC DNA]</scope>
    <source>
        <strain evidence="3">BH-2024</strain>
    </source>
</reference>
<evidence type="ECO:0000259" key="2">
    <source>
        <dbReference type="Pfam" id="PF00171"/>
    </source>
</evidence>
<name>A0ABD2KNN7_9BILA</name>
<evidence type="ECO:0000313" key="4">
    <source>
        <dbReference type="Proteomes" id="UP001620626"/>
    </source>
</evidence>
<evidence type="ECO:0000256" key="1">
    <source>
        <dbReference type="ARBA" id="ARBA00023002"/>
    </source>
</evidence>
<organism evidence="3 4">
    <name type="scientific">Heterodera trifolii</name>
    <dbReference type="NCBI Taxonomy" id="157864"/>
    <lineage>
        <taxon>Eukaryota</taxon>
        <taxon>Metazoa</taxon>
        <taxon>Ecdysozoa</taxon>
        <taxon>Nematoda</taxon>
        <taxon>Chromadorea</taxon>
        <taxon>Rhabditida</taxon>
        <taxon>Tylenchina</taxon>
        <taxon>Tylenchomorpha</taxon>
        <taxon>Tylenchoidea</taxon>
        <taxon>Heteroderidae</taxon>
        <taxon>Heteroderinae</taxon>
        <taxon>Heterodera</taxon>
    </lineage>
</organism>
<dbReference type="InterPro" id="IPR016161">
    <property type="entry name" value="Ald_DH/histidinol_DH"/>
</dbReference>
<dbReference type="InterPro" id="IPR050740">
    <property type="entry name" value="Aldehyde_DH_Superfamily"/>
</dbReference>
<feature type="domain" description="Aldehyde dehydrogenase" evidence="2">
    <location>
        <begin position="11"/>
        <end position="200"/>
    </location>
</feature>
<dbReference type="PANTHER" id="PTHR43353:SF5">
    <property type="entry name" value="SUCCINATE-SEMIALDEHYDE DEHYDROGENASE, MITOCHONDRIAL"/>
    <property type="match status" value="1"/>
</dbReference>
<dbReference type="FunFam" id="3.40.605.10:FF:000026">
    <property type="entry name" value="Aldehyde dehydrogenase, putative"/>
    <property type="match status" value="1"/>
</dbReference>
<dbReference type="InterPro" id="IPR016163">
    <property type="entry name" value="Ald_DH_C"/>
</dbReference>
<accession>A0ABD2KNN7</accession>
<evidence type="ECO:0000313" key="3">
    <source>
        <dbReference type="EMBL" id="KAL3104570.1"/>
    </source>
</evidence>
<dbReference type="Proteomes" id="UP001620626">
    <property type="component" value="Unassembled WGS sequence"/>
</dbReference>
<dbReference type="SUPFAM" id="SSF53720">
    <property type="entry name" value="ALDH-like"/>
    <property type="match status" value="1"/>
</dbReference>
<protein>
    <recommendedName>
        <fullName evidence="2">Aldehyde dehydrogenase domain-containing protein</fullName>
    </recommendedName>
</protein>
<dbReference type="InterPro" id="IPR015590">
    <property type="entry name" value="Aldehyde_DH_dom"/>
</dbReference>
<gene>
    <name evidence="3" type="ORF">niasHT_022281</name>
</gene>
<keyword evidence="1" id="KW-0560">Oxidoreductase</keyword>